<organism evidence="6 7">
    <name type="scientific">Granulicatella balaenopterae</name>
    <dbReference type="NCBI Taxonomy" id="137733"/>
    <lineage>
        <taxon>Bacteria</taxon>
        <taxon>Bacillati</taxon>
        <taxon>Bacillota</taxon>
        <taxon>Bacilli</taxon>
        <taxon>Lactobacillales</taxon>
        <taxon>Carnobacteriaceae</taxon>
        <taxon>Granulicatella</taxon>
    </lineage>
</organism>
<dbReference type="RefSeq" id="WP_089746879.1">
    <property type="nucleotide sequence ID" value="NZ_FOGF01000024.1"/>
</dbReference>
<dbReference type="InterPro" id="IPR055178">
    <property type="entry name" value="RsdA/BaiN/AoA(So)-like_dom"/>
</dbReference>
<evidence type="ECO:0000256" key="3">
    <source>
        <dbReference type="ARBA" id="ARBA00022827"/>
    </source>
</evidence>
<name>A0A1H9M632_9LACT</name>
<comment type="cofactor">
    <cofactor evidence="1">
        <name>FAD</name>
        <dbReference type="ChEBI" id="CHEBI:57692"/>
    </cofactor>
</comment>
<feature type="domain" description="RsdA/BaiN/AoA(So)-like insert" evidence="5">
    <location>
        <begin position="194"/>
        <end position="361"/>
    </location>
</feature>
<keyword evidence="2" id="KW-0285">Flavoprotein</keyword>
<keyword evidence="3" id="KW-0274">FAD</keyword>
<dbReference type="InterPro" id="IPR023166">
    <property type="entry name" value="BaiN-like_dom_sf"/>
</dbReference>
<dbReference type="InterPro" id="IPR004792">
    <property type="entry name" value="BaiN-like"/>
</dbReference>
<gene>
    <name evidence="6" type="ORF">SAMN05421767_12413</name>
</gene>
<dbReference type="Pfam" id="PF03486">
    <property type="entry name" value="HI0933_like"/>
    <property type="match status" value="1"/>
</dbReference>
<evidence type="ECO:0000313" key="6">
    <source>
        <dbReference type="EMBL" id="SER18935.1"/>
    </source>
</evidence>
<reference evidence="6 7" key="1">
    <citation type="submission" date="2016-10" db="EMBL/GenBank/DDBJ databases">
        <authorList>
            <person name="de Groot N.N."/>
        </authorList>
    </citation>
    <scope>NUCLEOTIDE SEQUENCE [LARGE SCALE GENOMIC DNA]</scope>
    <source>
        <strain evidence="6 7">DSM 15827</strain>
    </source>
</reference>
<dbReference type="Pfam" id="PF22780">
    <property type="entry name" value="HI0933_like_1st"/>
    <property type="match status" value="1"/>
</dbReference>
<dbReference type="STRING" id="137733.SAMN05421767_12413"/>
<dbReference type="Proteomes" id="UP000198556">
    <property type="component" value="Unassembled WGS sequence"/>
</dbReference>
<evidence type="ECO:0000313" key="7">
    <source>
        <dbReference type="Proteomes" id="UP000198556"/>
    </source>
</evidence>
<dbReference type="InterPro" id="IPR057661">
    <property type="entry name" value="RsdA/BaiN/AoA(So)_Rossmann"/>
</dbReference>
<dbReference type="PANTHER" id="PTHR42887">
    <property type="entry name" value="OS12G0638800 PROTEIN"/>
    <property type="match status" value="1"/>
</dbReference>
<keyword evidence="7" id="KW-1185">Reference proteome</keyword>
<sequence>MNQFDVIVVGGGTSGLMASVTAAQEGSKVLLLEKNPTLGKKMLLTGGTRCNVTNIRSSDEIIKHIPGNGRFLYGAFSRYDNHDIIDFFESRGVKLKEEDHGRLFPTTDSAKTILNTFIEEIKKQKVEVRTNQSVAKLLIEDGAVVGVLTAEGEEIRAYSVILATGGKSYPATGSTGDGYRMAKQVKHTITPLFATEVPLTSDEDFIKNKILRALSLRDVALSVLNKKGKAVVTHQMDMIFTHFGISGPAVLRCSSFVHTIQEREGTKDVTMKLNVVPNESAKSLAHMWRNWLQTAPQKSVKTHLKTLVPERYAEFLLVKAGIDATMSLNQLNEPQTKKILDLLQNFTFTVNGTLAIEKGFVTGGGVQLKEIDPKTMASKQAAGLFFCGELLDIHGYTGGYNITAAFVTGHTAGVNAAEYASYFNY</sequence>
<dbReference type="OrthoDB" id="9773233at2"/>
<dbReference type="AlphaFoldDB" id="A0A1H9M632"/>
<dbReference type="SUPFAM" id="SSF160996">
    <property type="entry name" value="HI0933 insert domain-like"/>
    <property type="match status" value="1"/>
</dbReference>
<dbReference type="Gene3D" id="1.10.8.260">
    <property type="entry name" value="HI0933 insert domain-like"/>
    <property type="match status" value="1"/>
</dbReference>
<dbReference type="InterPro" id="IPR036188">
    <property type="entry name" value="FAD/NAD-bd_sf"/>
</dbReference>
<dbReference type="NCBIfam" id="TIGR00275">
    <property type="entry name" value="aminoacetone oxidase family FAD-binding enzyme"/>
    <property type="match status" value="1"/>
</dbReference>
<proteinExistence type="predicted"/>
<accession>A0A1H9M632</accession>
<dbReference type="PRINTS" id="PR00368">
    <property type="entry name" value="FADPNR"/>
</dbReference>
<dbReference type="PANTHER" id="PTHR42887:SF2">
    <property type="entry name" value="OS12G0638800 PROTEIN"/>
    <property type="match status" value="1"/>
</dbReference>
<feature type="domain" description="RsdA/BaiN/AoA(So)-like Rossmann fold-like" evidence="4">
    <location>
        <begin position="5"/>
        <end position="414"/>
    </location>
</feature>
<evidence type="ECO:0000256" key="1">
    <source>
        <dbReference type="ARBA" id="ARBA00001974"/>
    </source>
</evidence>
<dbReference type="EMBL" id="FOGF01000024">
    <property type="protein sequence ID" value="SER18935.1"/>
    <property type="molecule type" value="Genomic_DNA"/>
</dbReference>
<evidence type="ECO:0000256" key="2">
    <source>
        <dbReference type="ARBA" id="ARBA00022630"/>
    </source>
</evidence>
<dbReference type="Gene3D" id="3.50.50.60">
    <property type="entry name" value="FAD/NAD(P)-binding domain"/>
    <property type="match status" value="1"/>
</dbReference>
<protein>
    <submittedName>
        <fullName evidence="6">Uncharacterized protein</fullName>
    </submittedName>
</protein>
<dbReference type="PRINTS" id="PR00411">
    <property type="entry name" value="PNDRDTASEI"/>
</dbReference>
<dbReference type="Gene3D" id="2.40.30.10">
    <property type="entry name" value="Translation factors"/>
    <property type="match status" value="1"/>
</dbReference>
<dbReference type="SUPFAM" id="SSF51905">
    <property type="entry name" value="FAD/NAD(P)-binding domain"/>
    <property type="match status" value="1"/>
</dbReference>
<evidence type="ECO:0000259" key="4">
    <source>
        <dbReference type="Pfam" id="PF03486"/>
    </source>
</evidence>
<evidence type="ECO:0000259" key="5">
    <source>
        <dbReference type="Pfam" id="PF22780"/>
    </source>
</evidence>